<dbReference type="Gene3D" id="3.60.120.10">
    <property type="entry name" value="Anthranilate synthase"/>
    <property type="match status" value="1"/>
</dbReference>
<gene>
    <name evidence="2" type="ORF">H7849_02635</name>
</gene>
<organism evidence="2 3">
    <name type="scientific">Alloacidobacterium dinghuense</name>
    <dbReference type="NCBI Taxonomy" id="2763107"/>
    <lineage>
        <taxon>Bacteria</taxon>
        <taxon>Pseudomonadati</taxon>
        <taxon>Acidobacteriota</taxon>
        <taxon>Terriglobia</taxon>
        <taxon>Terriglobales</taxon>
        <taxon>Acidobacteriaceae</taxon>
        <taxon>Alloacidobacterium</taxon>
    </lineage>
</organism>
<evidence type="ECO:0000313" key="3">
    <source>
        <dbReference type="Proteomes" id="UP000515312"/>
    </source>
</evidence>
<dbReference type="InterPro" id="IPR005801">
    <property type="entry name" value="ADC_synthase"/>
</dbReference>
<dbReference type="AlphaFoldDB" id="A0A7G8BQD1"/>
<keyword evidence="3" id="KW-1185">Reference proteome</keyword>
<reference evidence="2 3" key="1">
    <citation type="submission" date="2020-08" db="EMBL/GenBank/DDBJ databases">
        <title>Edaphobacter telluris sp. nov. and Acidobacterium dinghuensis sp. nov., two acidobacteria isolated from forest soil.</title>
        <authorList>
            <person name="Fu J."/>
            <person name="Qiu L."/>
        </authorList>
    </citation>
    <scope>NUCLEOTIDE SEQUENCE [LARGE SCALE GENOMIC DNA]</scope>
    <source>
        <strain evidence="2">4Y35</strain>
    </source>
</reference>
<accession>A0A7G8BQD1</accession>
<proteinExistence type="predicted"/>
<feature type="compositionally biased region" description="Basic and acidic residues" evidence="1">
    <location>
        <begin position="53"/>
        <end position="62"/>
    </location>
</feature>
<protein>
    <submittedName>
        <fullName evidence="2">Chorismate-binding protein</fullName>
    </submittedName>
</protein>
<dbReference type="SUPFAM" id="SSF56322">
    <property type="entry name" value="ADC synthase"/>
    <property type="match status" value="1"/>
</dbReference>
<dbReference type="KEGG" id="adin:H7849_02635"/>
<evidence type="ECO:0000256" key="1">
    <source>
        <dbReference type="SAM" id="MobiDB-lite"/>
    </source>
</evidence>
<sequence length="75" mass="8358">MSASIFFENAITHKRASISRARQPRSKRPCIRTLQQGKKGHTQAGVGIVADSGPEKEFEEIGKQIPRNSKSHRKS</sequence>
<evidence type="ECO:0000313" key="2">
    <source>
        <dbReference type="EMBL" id="QNI34751.1"/>
    </source>
</evidence>
<dbReference type="Proteomes" id="UP000515312">
    <property type="component" value="Chromosome"/>
</dbReference>
<name>A0A7G8BQD1_9BACT</name>
<dbReference type="EMBL" id="CP060394">
    <property type="protein sequence ID" value="QNI34751.1"/>
    <property type="molecule type" value="Genomic_DNA"/>
</dbReference>
<feature type="region of interest" description="Disordered" evidence="1">
    <location>
        <begin position="35"/>
        <end position="75"/>
    </location>
</feature>